<keyword evidence="4 6" id="KW-0378">Hydrolase</keyword>
<dbReference type="GO" id="GO:0046854">
    <property type="term" value="P:phosphatidylinositol phosphate biosynthetic process"/>
    <property type="evidence" value="ECO:0007669"/>
    <property type="project" value="InterPro"/>
</dbReference>
<dbReference type="EMBL" id="UOEM01000065">
    <property type="protein sequence ID" value="VAW13774.1"/>
    <property type="molecule type" value="Genomic_DNA"/>
</dbReference>
<evidence type="ECO:0000256" key="5">
    <source>
        <dbReference type="ARBA" id="ARBA00023136"/>
    </source>
</evidence>
<keyword evidence="2" id="KW-1003">Cell membrane</keyword>
<sequence>MPLTLDQRRQLAGELTKTVRAAGEAIMAVYATDFTVCRKADQSPVTQADDRAEAIIIDHLNQLAPDIPVVAEEAHSAGKRVEPGLTFFLVDPLDGTAEFVGRRDEFTVNIALVEDGVPTLGLVFAPAKERLFRSYGIGEAAEIDADGKARPIAARMPPASGRIAVASRSHRDAATEAYLTRLGITEFISAGSSLKFCLLAAGEADIYPRLGPTCEWDTAAGHAVLLAAGGAMSTLDGGPFVYGKTATDFLNPGFLAWGAGPAAPLVFSD</sequence>
<evidence type="ECO:0000256" key="2">
    <source>
        <dbReference type="ARBA" id="ARBA00022475"/>
    </source>
</evidence>
<dbReference type="CDD" id="cd01638">
    <property type="entry name" value="CysQ"/>
    <property type="match status" value="1"/>
</dbReference>
<dbReference type="InterPro" id="IPR006240">
    <property type="entry name" value="CysQ"/>
</dbReference>
<dbReference type="GO" id="GO:0050427">
    <property type="term" value="P:3'-phosphoadenosine 5'-phosphosulfate metabolic process"/>
    <property type="evidence" value="ECO:0007669"/>
    <property type="project" value="TreeGrafter"/>
</dbReference>
<evidence type="ECO:0000313" key="6">
    <source>
        <dbReference type="EMBL" id="VAW13774.1"/>
    </source>
</evidence>
<reference evidence="6" key="1">
    <citation type="submission" date="2018-06" db="EMBL/GenBank/DDBJ databases">
        <authorList>
            <person name="Zhirakovskaya E."/>
        </authorList>
    </citation>
    <scope>NUCLEOTIDE SEQUENCE</scope>
</reference>
<evidence type="ECO:0000256" key="3">
    <source>
        <dbReference type="ARBA" id="ARBA00022519"/>
    </source>
</evidence>
<organism evidence="6">
    <name type="scientific">hydrothermal vent metagenome</name>
    <dbReference type="NCBI Taxonomy" id="652676"/>
    <lineage>
        <taxon>unclassified sequences</taxon>
        <taxon>metagenomes</taxon>
        <taxon>ecological metagenomes</taxon>
    </lineage>
</organism>
<dbReference type="Gene3D" id="3.30.540.10">
    <property type="entry name" value="Fructose-1,6-Bisphosphatase, subunit A, domain 1"/>
    <property type="match status" value="1"/>
</dbReference>
<evidence type="ECO:0000256" key="4">
    <source>
        <dbReference type="ARBA" id="ARBA00022801"/>
    </source>
</evidence>
<dbReference type="PROSITE" id="PS00630">
    <property type="entry name" value="IMP_2"/>
    <property type="match status" value="1"/>
</dbReference>
<dbReference type="SUPFAM" id="SSF56655">
    <property type="entry name" value="Carbohydrate phosphatase"/>
    <property type="match status" value="1"/>
</dbReference>
<dbReference type="NCBIfam" id="TIGR01331">
    <property type="entry name" value="bisphos_cysQ"/>
    <property type="match status" value="1"/>
</dbReference>
<dbReference type="InterPro" id="IPR050725">
    <property type="entry name" value="CysQ/Inositol_MonoPase"/>
</dbReference>
<comment type="similarity">
    <text evidence="1">Belongs to the inositol monophosphatase superfamily. CysQ family.</text>
</comment>
<dbReference type="PANTHER" id="PTHR43028:SF5">
    <property type="entry name" value="3'(2'),5'-BISPHOSPHATE NUCLEOTIDASE 1"/>
    <property type="match status" value="1"/>
</dbReference>
<dbReference type="Pfam" id="PF00459">
    <property type="entry name" value="Inositol_P"/>
    <property type="match status" value="1"/>
</dbReference>
<dbReference type="PRINTS" id="PR00377">
    <property type="entry name" value="IMPHPHTASES"/>
</dbReference>
<name>A0A3B0TZ18_9ZZZZ</name>
<dbReference type="EC" id="3.1.3.7" evidence="6"/>
<dbReference type="InterPro" id="IPR020550">
    <property type="entry name" value="Inositol_monophosphatase_CS"/>
</dbReference>
<dbReference type="AlphaFoldDB" id="A0A3B0TZ18"/>
<gene>
    <name evidence="6" type="ORF">MNBD_ALPHA09-1341</name>
</gene>
<keyword evidence="3" id="KW-0997">Cell inner membrane</keyword>
<dbReference type="GO" id="GO:0000103">
    <property type="term" value="P:sulfate assimilation"/>
    <property type="evidence" value="ECO:0007669"/>
    <property type="project" value="TreeGrafter"/>
</dbReference>
<dbReference type="HAMAP" id="MF_02095">
    <property type="entry name" value="CysQ"/>
    <property type="match status" value="1"/>
</dbReference>
<dbReference type="PANTHER" id="PTHR43028">
    <property type="entry name" value="3'(2'),5'-BISPHOSPHATE NUCLEOTIDASE 1"/>
    <property type="match status" value="1"/>
</dbReference>
<evidence type="ECO:0000256" key="1">
    <source>
        <dbReference type="ARBA" id="ARBA00005289"/>
    </source>
</evidence>
<dbReference type="Gene3D" id="3.40.190.80">
    <property type="match status" value="1"/>
</dbReference>
<accession>A0A3B0TZ18</accession>
<proteinExistence type="inferred from homology"/>
<dbReference type="GO" id="GO:0008441">
    <property type="term" value="F:3'(2'),5'-bisphosphate nucleotidase activity"/>
    <property type="evidence" value="ECO:0007669"/>
    <property type="project" value="UniProtKB-EC"/>
</dbReference>
<dbReference type="GO" id="GO:0000287">
    <property type="term" value="F:magnesium ion binding"/>
    <property type="evidence" value="ECO:0007669"/>
    <property type="project" value="InterPro"/>
</dbReference>
<keyword evidence="5" id="KW-0472">Membrane</keyword>
<protein>
    <submittedName>
        <fullName evidence="6">3'(2'),5'-bisphosphate nucleotidase</fullName>
        <ecNumber evidence="6">3.1.3.7</ecNumber>
    </submittedName>
</protein>
<dbReference type="InterPro" id="IPR000760">
    <property type="entry name" value="Inositol_monophosphatase-like"/>
</dbReference>